<dbReference type="Gene3D" id="2.20.230.10">
    <property type="entry name" value="Resuscitation-promoting factor rpfb"/>
    <property type="match status" value="1"/>
</dbReference>
<feature type="region of interest" description="Disordered" evidence="4">
    <location>
        <begin position="284"/>
        <end position="345"/>
    </location>
</feature>
<dbReference type="InterPro" id="IPR023346">
    <property type="entry name" value="Lysozyme-like_dom_sf"/>
</dbReference>
<keyword evidence="3" id="KW-0378">Hydrolase</keyword>
<evidence type="ECO:0000256" key="2">
    <source>
        <dbReference type="ARBA" id="ARBA00022729"/>
    </source>
</evidence>
<dbReference type="RefSeq" id="WP_093379854.1">
    <property type="nucleotide sequence ID" value="NZ_BNAN01000003.1"/>
</dbReference>
<keyword evidence="7" id="KW-1185">Reference proteome</keyword>
<dbReference type="Pfam" id="PF03990">
    <property type="entry name" value="DUF348"/>
    <property type="match status" value="2"/>
</dbReference>
<dbReference type="EMBL" id="FONZ01000007">
    <property type="protein sequence ID" value="SFF36906.1"/>
    <property type="molecule type" value="Genomic_DNA"/>
</dbReference>
<organism evidence="6 7">
    <name type="scientific">Flavimobilis marinus</name>
    <dbReference type="NCBI Taxonomy" id="285351"/>
    <lineage>
        <taxon>Bacteria</taxon>
        <taxon>Bacillati</taxon>
        <taxon>Actinomycetota</taxon>
        <taxon>Actinomycetes</taxon>
        <taxon>Micrococcales</taxon>
        <taxon>Jonesiaceae</taxon>
        <taxon>Flavimobilis</taxon>
    </lineage>
</organism>
<evidence type="ECO:0000256" key="1">
    <source>
        <dbReference type="ARBA" id="ARBA00010830"/>
    </source>
</evidence>
<dbReference type="AlphaFoldDB" id="A0A1I2I7N5"/>
<feature type="region of interest" description="Disordered" evidence="4">
    <location>
        <begin position="1"/>
        <end position="24"/>
    </location>
</feature>
<accession>A0A1I2I7N5</accession>
<dbReference type="InterPro" id="IPR010618">
    <property type="entry name" value="RPF"/>
</dbReference>
<dbReference type="GO" id="GO:0016787">
    <property type="term" value="F:hydrolase activity"/>
    <property type="evidence" value="ECO:0007669"/>
    <property type="project" value="UniProtKB-KW"/>
</dbReference>
<evidence type="ECO:0000256" key="4">
    <source>
        <dbReference type="SAM" id="MobiDB-lite"/>
    </source>
</evidence>
<dbReference type="InterPro" id="IPR011098">
    <property type="entry name" value="G5_dom"/>
</dbReference>
<dbReference type="STRING" id="285351.SAMN04488035_2697"/>
<dbReference type="OrthoDB" id="1404170at2"/>
<protein>
    <submittedName>
        <fullName evidence="6">Uncharacterized conserved protein YabE, contains G5 and tandem DUF348 domains</fullName>
    </submittedName>
</protein>
<reference evidence="7" key="1">
    <citation type="submission" date="2016-10" db="EMBL/GenBank/DDBJ databases">
        <authorList>
            <person name="Varghese N."/>
            <person name="Submissions S."/>
        </authorList>
    </citation>
    <scope>NUCLEOTIDE SEQUENCE [LARGE SCALE GENOMIC DNA]</scope>
    <source>
        <strain evidence="7">DSM 19083</strain>
    </source>
</reference>
<dbReference type="SMART" id="SM01208">
    <property type="entry name" value="G5"/>
    <property type="match status" value="1"/>
</dbReference>
<feature type="compositionally biased region" description="Low complexity" evidence="4">
    <location>
        <begin position="1"/>
        <end position="17"/>
    </location>
</feature>
<dbReference type="Pfam" id="PF06737">
    <property type="entry name" value="Transglycosylas"/>
    <property type="match status" value="1"/>
</dbReference>
<feature type="compositionally biased region" description="Basic and acidic residues" evidence="4">
    <location>
        <begin position="284"/>
        <end position="310"/>
    </location>
</feature>
<comment type="similarity">
    <text evidence="1">Belongs to the transglycosylase family. Rpf subfamily.</text>
</comment>
<dbReference type="Gene3D" id="1.10.530.10">
    <property type="match status" value="1"/>
</dbReference>
<sequence>MHNPFTRTAPAATTTDRPAGHGRRRRATPIIAGGLALGVLGAGAAVAADAHKTVRLDVDGKVREVSTWSGSVESVLAENNIVLDERDIVAPSEAAPVFDGADVIVRYAREVVVSDGEETMEVWTTAVDASEVLDTMAARGDDVHLVASRSSERPEIGVRLPQGEPVNVFVDGAVRTVPAGFSDVHEVVAAAGVELGELDRVSVKHLAGDGSELTEAGGEGVVTVDIDRVEVVEKTSKKKLDFESVTKKDDTRYDDLPVVVKREGKKGVRTIVREVVLVDGEKESSEVISDEVTREPVDEVKVRGTKERPAPEPVKTTPKKSTKSKKSSGSDDAPKDQGKAPSSGVWAKLAQCESGGRPSVVSSNGLYHGLYQFSVATWKSVGGSGLPSQASAAEQLKRAKILQARSGWGQWPHCSSKLGLR</sequence>
<evidence type="ECO:0000313" key="6">
    <source>
        <dbReference type="EMBL" id="SFF36906.1"/>
    </source>
</evidence>
<feature type="compositionally biased region" description="Basic residues" evidence="4">
    <location>
        <begin position="317"/>
        <end position="326"/>
    </location>
</feature>
<name>A0A1I2I7N5_9MICO</name>
<proteinExistence type="inferred from homology"/>
<dbReference type="InterPro" id="IPR007137">
    <property type="entry name" value="DUF348"/>
</dbReference>
<evidence type="ECO:0000313" key="7">
    <source>
        <dbReference type="Proteomes" id="UP000198520"/>
    </source>
</evidence>
<evidence type="ECO:0000259" key="5">
    <source>
        <dbReference type="PROSITE" id="PS51109"/>
    </source>
</evidence>
<evidence type="ECO:0000256" key="3">
    <source>
        <dbReference type="ARBA" id="ARBA00022801"/>
    </source>
</evidence>
<keyword evidence="2" id="KW-0732">Signal</keyword>
<feature type="domain" description="G5" evidence="5">
    <location>
        <begin position="226"/>
        <end position="307"/>
    </location>
</feature>
<dbReference type="PROSITE" id="PS51109">
    <property type="entry name" value="G5"/>
    <property type="match status" value="1"/>
</dbReference>
<gene>
    <name evidence="6" type="ORF">SAMN04488035_2697</name>
</gene>
<dbReference type="Proteomes" id="UP000198520">
    <property type="component" value="Unassembled WGS sequence"/>
</dbReference>
<dbReference type="SUPFAM" id="SSF53955">
    <property type="entry name" value="Lysozyme-like"/>
    <property type="match status" value="1"/>
</dbReference>
<dbReference type="Pfam" id="PF07501">
    <property type="entry name" value="G5"/>
    <property type="match status" value="1"/>
</dbReference>
<feature type="compositionally biased region" description="Basic and acidic residues" evidence="4">
    <location>
        <begin position="328"/>
        <end position="338"/>
    </location>
</feature>
<dbReference type="CDD" id="cd13925">
    <property type="entry name" value="RPF"/>
    <property type="match status" value="1"/>
</dbReference>